<dbReference type="EMBL" id="GISG01223938">
    <property type="protein sequence ID" value="MBA4664498.1"/>
    <property type="molecule type" value="Transcribed_RNA"/>
</dbReference>
<keyword evidence="3" id="KW-0808">Transferase</keyword>
<evidence type="ECO:0000256" key="1">
    <source>
        <dbReference type="ARBA" id="ARBA00004721"/>
    </source>
</evidence>
<comment type="similarity">
    <text evidence="2">Belongs to the UDP-glycosyltransferase family.</text>
</comment>
<dbReference type="CDD" id="cd03784">
    <property type="entry name" value="GT1_Gtf-like"/>
    <property type="match status" value="1"/>
</dbReference>
<dbReference type="Pfam" id="PF00201">
    <property type="entry name" value="UDPGT"/>
    <property type="match status" value="1"/>
</dbReference>
<reference evidence="4" key="2">
    <citation type="submission" date="2020-07" db="EMBL/GenBank/DDBJ databases">
        <authorList>
            <person name="Vera ALvarez R."/>
            <person name="Arias-Moreno D.M."/>
            <person name="Jimenez-Jacinto V."/>
            <person name="Jimenez-Bremont J.F."/>
            <person name="Swaminathan K."/>
            <person name="Moose S.P."/>
            <person name="Guerrero-Gonzalez M.L."/>
            <person name="Marino-Ramirez L."/>
            <person name="Landsman D."/>
            <person name="Rodriguez-Kessler M."/>
            <person name="Delgado-Sanchez P."/>
        </authorList>
    </citation>
    <scope>NUCLEOTIDE SEQUENCE</scope>
    <source>
        <tissue evidence="4">Cladode</tissue>
    </source>
</reference>
<dbReference type="Gene3D" id="3.40.50.2000">
    <property type="entry name" value="Glycogen Phosphorylase B"/>
    <property type="match status" value="2"/>
</dbReference>
<accession>A0A7C9ABQ7</accession>
<proteinExistence type="inferred from homology"/>
<evidence type="ECO:0000256" key="2">
    <source>
        <dbReference type="ARBA" id="ARBA00009995"/>
    </source>
</evidence>
<evidence type="ECO:0000313" key="4">
    <source>
        <dbReference type="EMBL" id="MBA4664498.1"/>
    </source>
</evidence>
<dbReference type="AlphaFoldDB" id="A0A7C9ABQ7"/>
<dbReference type="PANTHER" id="PTHR48049:SF160">
    <property type="entry name" value="UDP-GLYCOSYLTRANSFERASE 91A1"/>
    <property type="match status" value="1"/>
</dbReference>
<evidence type="ECO:0000256" key="3">
    <source>
        <dbReference type="ARBA" id="ARBA00022679"/>
    </source>
</evidence>
<dbReference type="GO" id="GO:0035251">
    <property type="term" value="F:UDP-glucosyltransferase activity"/>
    <property type="evidence" value="ECO:0007669"/>
    <property type="project" value="InterPro"/>
</dbReference>
<dbReference type="InterPro" id="IPR050481">
    <property type="entry name" value="UDP-glycosyltransf_plant"/>
</dbReference>
<protein>
    <submittedName>
        <fullName evidence="4">Uncharacterized protein</fullName>
    </submittedName>
</protein>
<reference evidence="4" key="1">
    <citation type="journal article" date="2013" name="J. Plant Res.">
        <title>Effect of fungi and light on seed germination of three Opuntia species from semiarid lands of central Mexico.</title>
        <authorList>
            <person name="Delgado-Sanchez P."/>
            <person name="Jimenez-Bremont J.F."/>
            <person name="Guerrero-Gonzalez Mde L."/>
            <person name="Flores J."/>
        </authorList>
    </citation>
    <scope>NUCLEOTIDE SEQUENCE</scope>
    <source>
        <tissue evidence="4">Cladode</tissue>
    </source>
</reference>
<comment type="pathway">
    <text evidence="1">Secondary metabolite biosynthesis; terpenoid biosynthesis.</text>
</comment>
<dbReference type="PANTHER" id="PTHR48049">
    <property type="entry name" value="GLYCOSYLTRANSFERASE"/>
    <property type="match status" value="1"/>
</dbReference>
<dbReference type="SUPFAM" id="SSF53756">
    <property type="entry name" value="UDP-Glycosyltransferase/glycogen phosphorylase"/>
    <property type="match status" value="1"/>
</dbReference>
<dbReference type="InterPro" id="IPR002213">
    <property type="entry name" value="UDP_glucos_trans"/>
</dbReference>
<organism evidence="4">
    <name type="scientific">Opuntia streptacantha</name>
    <name type="common">Prickly pear cactus</name>
    <name type="synonym">Opuntia cardona</name>
    <dbReference type="NCBI Taxonomy" id="393608"/>
    <lineage>
        <taxon>Eukaryota</taxon>
        <taxon>Viridiplantae</taxon>
        <taxon>Streptophyta</taxon>
        <taxon>Embryophyta</taxon>
        <taxon>Tracheophyta</taxon>
        <taxon>Spermatophyta</taxon>
        <taxon>Magnoliopsida</taxon>
        <taxon>eudicotyledons</taxon>
        <taxon>Gunneridae</taxon>
        <taxon>Pentapetalae</taxon>
        <taxon>Caryophyllales</taxon>
        <taxon>Cactineae</taxon>
        <taxon>Cactaceae</taxon>
        <taxon>Opuntioideae</taxon>
        <taxon>Opuntia</taxon>
    </lineage>
</organism>
<sequence>MDMSSDKVQFLKKAYDGLQQPLSQFLETTSPVVDWIIYDFSSHWLPPIAEKLGIRKVFFFITNACTCSVFGPISHLLADCDTWTKPEDLTKQPKWVPFPTPIVYRLYEAQQILYATKKNASGVSDVFRTGVAISGCDVMALRSCMELEAEYLQLLEKLYGKPVLPIGLLPVSIEDEGERGNNDTWQSAIGWLNKQRNGSVVYVALGSEVALSQDQINELAHGLELSRVPFLWAWRKPEGSSVELPDGFEERTKGNGLVFKKWAPQPRILSHDSVAAFLTHGGWSSVIEGLQFGKPLVVLSLTWDLNTRILAAKKVGIEIPRNEEDGSFTRSSVAESLKELFQDETAKIYKEEAQKISEIFGNESLHSQYIDKFEQYLSQSMKQIR</sequence>
<name>A0A7C9ABQ7_OPUST</name>
<dbReference type="FunFam" id="3.40.50.2000:FF:000037">
    <property type="entry name" value="Glycosyltransferase"/>
    <property type="match status" value="1"/>
</dbReference>